<keyword evidence="3" id="KW-0732">Signal</keyword>
<name>A0A3S5ILE6_9ACTN</name>
<accession>A0A3S5ILE6</accession>
<feature type="signal peptide" evidence="3">
    <location>
        <begin position="1"/>
        <end position="34"/>
    </location>
</feature>
<dbReference type="Gene3D" id="1.20.58.2150">
    <property type="match status" value="1"/>
</dbReference>
<dbReference type="RefSeq" id="WP_050364590.1">
    <property type="nucleotide sequence ID" value="NZ_CP134822.1"/>
</dbReference>
<evidence type="ECO:0000256" key="3">
    <source>
        <dbReference type="SAM" id="SignalP"/>
    </source>
</evidence>
<feature type="region of interest" description="Disordered" evidence="2">
    <location>
        <begin position="340"/>
        <end position="360"/>
    </location>
</feature>
<feature type="domain" description="Gylcosyl hydrolase 115 C-terminal" evidence="4">
    <location>
        <begin position="897"/>
        <end position="1071"/>
    </location>
</feature>
<dbReference type="InterPro" id="IPR031924">
    <property type="entry name" value="GH115"/>
</dbReference>
<organism evidence="5 6">
    <name type="scientific">Streptomyces xinghaiensis</name>
    <dbReference type="NCBI Taxonomy" id="1038928"/>
    <lineage>
        <taxon>Bacteria</taxon>
        <taxon>Bacillati</taxon>
        <taxon>Actinomycetota</taxon>
        <taxon>Actinomycetes</taxon>
        <taxon>Kitasatosporales</taxon>
        <taxon>Streptomycetaceae</taxon>
        <taxon>Streptomyces</taxon>
    </lineage>
</organism>
<dbReference type="InterPro" id="IPR041437">
    <property type="entry name" value="GH115_C"/>
</dbReference>
<dbReference type="OrthoDB" id="8727830at2"/>
<evidence type="ECO:0000256" key="1">
    <source>
        <dbReference type="ARBA" id="ARBA00022801"/>
    </source>
</evidence>
<dbReference type="PANTHER" id="PTHR37842:SF2">
    <property type="entry name" value="GYLCOSYL HYDROLASE 115 C-TERMINAL DOMAIN-CONTAINING PROTEIN"/>
    <property type="match status" value="1"/>
</dbReference>
<dbReference type="GO" id="GO:0016787">
    <property type="term" value="F:hydrolase activity"/>
    <property type="evidence" value="ECO:0007669"/>
    <property type="project" value="UniProtKB-KW"/>
</dbReference>
<dbReference type="InterPro" id="IPR006311">
    <property type="entry name" value="TAT_signal"/>
</dbReference>
<evidence type="ECO:0000313" key="6">
    <source>
        <dbReference type="Proteomes" id="UP000028058"/>
    </source>
</evidence>
<feature type="chain" id="PRO_5043188937" evidence="3">
    <location>
        <begin position="35"/>
        <end position="1077"/>
    </location>
</feature>
<gene>
    <name evidence="5" type="ORF">SFRA_009645</name>
</gene>
<sequence>MRSFGTSPDPAQPSRPSRRTLLAAAVATAATAAAAPVVAPAAAAAERGSAFGRVTPGKTGRGRFIAFDARRDAFPLAARGKAAPIAVSPDDHPGVIRVVDDLRADIERVTGVKPAVTDGARTAKAAKSPHRDLVIVGTIGRSPLIDGLIEAGKLDVRGIEGKWETSLQQVVRHPMPGVDRAFVIAGSDQRGTIYGAYETSRQIGVSPWHWWDDVPPRRRDALYVLPGRHSQGTPAVKYRGFFINDENPALGTWAPEFFGPGKAPGFPNGFNSAFFAKVFEVMLRLKANYLWPAVWGRAFAEDDPENHATAKRYGVVMGTSHEAPMMRGIEEWNRHATAAQRDENGNITEPGEDPYGGTGEWSFRRNGEALKKYWADGIRRMVDQDFDGVVTLGMRGNGDVSLPDGDGIDLMESIIASQRQILTGFFGEEKLTGVPQVQTLYKEVQRYWDKGLRPPEDVTVVFCDDNWGNMRKLPDQSLPARKGGYGIYYHFDYVGDGRNYKWVDTINLANTWEQLHLSHSYGVDRLWVVNVGDMKAEELPLQFFLDYAWDPERWPLDRLEEWERAYAEENFGHGQAEAIAEVLNTYGRLQARRKPELLNRRITLDPAKDPATDSDAVVYDDQASPFRLNHYRELERVTEEWRELAEEAGRIRRRIPRAWQDAYYQLVYYQVKATANLYELRLAEFTNIHYAGQGRALTNDLADTTDARFAEDQAMSDYYNNRLAGGKWKGFQTQPKIGYGDKERYGPDAGWQQPQTPNHVALPDEVFPAVKRIELPDRAEMGVGIDGSDAWWPHAEEPAVLPAFSPYQTRPDQYIEVFNRGSRPFGYLIEPSVPWVRVEKGRGRVEKQVRATVRVDWSRAPKGTTEVPITVTGPGGTSVEVRAIVENPRLPRRARRGFIEASGYVSLEAAHFTRAVGAYGVRWEVVPGIGRTGSGVTPFPVTAPSRKPGGRGPHLQYELTLVTAGEVEVLAYLSPRNNVLPTEGLRYAVSFDDDKPQTVDIIATTGSNDTGMNRQWARNTSDNINLTVTRHTIDKPGRHLLKLWMVDPTVVVQKLVVDTGGLEPSYLGPPESLREGR</sequence>
<reference evidence="5 6" key="1">
    <citation type="journal article" date="2014" name="Genome Announc.">
        <title>Draft Genome Sequence of Streptomyces fradiae ATCC 19609, a Strain Highly Sensitive to Antibiotics.</title>
        <authorList>
            <person name="Bekker O.B."/>
            <person name="Klimina K.M."/>
            <person name="Vatlin A.A."/>
            <person name="Zakharevich N.V."/>
            <person name="Kasianov A.S."/>
            <person name="Danilenko V.N."/>
        </authorList>
    </citation>
    <scope>NUCLEOTIDE SEQUENCE [LARGE SCALE GENOMIC DNA]</scope>
    <source>
        <strain evidence="5 6">ATCC 19609</strain>
    </source>
</reference>
<evidence type="ECO:0000259" key="4">
    <source>
        <dbReference type="Pfam" id="PF17829"/>
    </source>
</evidence>
<dbReference type="InterPro" id="IPR029018">
    <property type="entry name" value="Hex-like_dom2"/>
</dbReference>
<dbReference type="Pfam" id="PF17829">
    <property type="entry name" value="GH115_C"/>
    <property type="match status" value="1"/>
</dbReference>
<dbReference type="EMBL" id="JNAD02000003">
    <property type="protein sequence ID" value="RKM97448.1"/>
    <property type="molecule type" value="Genomic_DNA"/>
</dbReference>
<dbReference type="Gene3D" id="2.60.120.1620">
    <property type="match status" value="1"/>
</dbReference>
<protein>
    <submittedName>
        <fullName evidence="5">Glycosyl hydrolase</fullName>
    </submittedName>
</protein>
<dbReference type="PROSITE" id="PS51318">
    <property type="entry name" value="TAT"/>
    <property type="match status" value="1"/>
</dbReference>
<evidence type="ECO:0000256" key="2">
    <source>
        <dbReference type="SAM" id="MobiDB-lite"/>
    </source>
</evidence>
<dbReference type="AlphaFoldDB" id="A0A3S5ILE6"/>
<keyword evidence="1 5" id="KW-0378">Hydrolase</keyword>
<dbReference type="InterPro" id="IPR042301">
    <property type="entry name" value="GH115_sf"/>
</dbReference>
<dbReference type="Pfam" id="PF15979">
    <property type="entry name" value="Glyco_hydro_115"/>
    <property type="match status" value="1"/>
</dbReference>
<comment type="caution">
    <text evidence="5">The sequence shown here is derived from an EMBL/GenBank/DDBJ whole genome shotgun (WGS) entry which is preliminary data.</text>
</comment>
<evidence type="ECO:0000313" key="5">
    <source>
        <dbReference type="EMBL" id="RKM97448.1"/>
    </source>
</evidence>
<dbReference type="PANTHER" id="PTHR37842">
    <property type="match status" value="1"/>
</dbReference>
<dbReference type="Gene3D" id="3.20.20.520">
    <property type="entry name" value="Glycosyl hydrolase family 115"/>
    <property type="match status" value="1"/>
</dbReference>
<dbReference type="GO" id="GO:0005975">
    <property type="term" value="P:carbohydrate metabolic process"/>
    <property type="evidence" value="ECO:0007669"/>
    <property type="project" value="UniProtKB-ARBA"/>
</dbReference>
<dbReference type="Proteomes" id="UP000028058">
    <property type="component" value="Unassembled WGS sequence"/>
</dbReference>
<proteinExistence type="predicted"/>
<dbReference type="SUPFAM" id="SSF55545">
    <property type="entry name" value="beta-N-acetylhexosaminidase-like domain"/>
    <property type="match status" value="1"/>
</dbReference>
<dbReference type="Gene3D" id="3.30.379.10">
    <property type="entry name" value="Chitobiase/beta-hexosaminidase domain 2-like"/>
    <property type="match status" value="1"/>
</dbReference>
<keyword evidence="6" id="KW-1185">Reference proteome</keyword>